<dbReference type="AlphaFoldDB" id="A0AAV5U1X3"/>
<accession>A0AAV5U1X3</accession>
<protein>
    <submittedName>
        <fullName evidence="1">Uncharacterized protein</fullName>
    </submittedName>
</protein>
<evidence type="ECO:0000313" key="1">
    <source>
        <dbReference type="EMBL" id="GMT00180.1"/>
    </source>
</evidence>
<proteinExistence type="predicted"/>
<dbReference type="Proteomes" id="UP001432027">
    <property type="component" value="Unassembled WGS sequence"/>
</dbReference>
<dbReference type="EMBL" id="BTSX01000005">
    <property type="protein sequence ID" value="GMT00180.1"/>
    <property type="molecule type" value="Genomic_DNA"/>
</dbReference>
<organism evidence="1 2">
    <name type="scientific">Pristionchus entomophagus</name>
    <dbReference type="NCBI Taxonomy" id="358040"/>
    <lineage>
        <taxon>Eukaryota</taxon>
        <taxon>Metazoa</taxon>
        <taxon>Ecdysozoa</taxon>
        <taxon>Nematoda</taxon>
        <taxon>Chromadorea</taxon>
        <taxon>Rhabditida</taxon>
        <taxon>Rhabditina</taxon>
        <taxon>Diplogasteromorpha</taxon>
        <taxon>Diplogasteroidea</taxon>
        <taxon>Neodiplogasteridae</taxon>
        <taxon>Pristionchus</taxon>
    </lineage>
</organism>
<sequence length="134" mass="15623">MVCKMLYVSECKNVTPEALHRVYKNIMEKSSGHRWLSIETLHKDQCIPFLKLIGITYINGRFSSNRDIEVYGFEDDEDVQVKPIIIDGSIEISLIHTFSEYDDCDFMLRLHETQEPLEKVKNMKGIVRIDISPE</sequence>
<gene>
    <name evidence="1" type="ORF">PENTCL1PPCAC_22354</name>
</gene>
<name>A0AAV5U1X3_9BILA</name>
<reference evidence="1" key="1">
    <citation type="submission" date="2023-10" db="EMBL/GenBank/DDBJ databases">
        <title>Genome assembly of Pristionchus species.</title>
        <authorList>
            <person name="Yoshida K."/>
            <person name="Sommer R.J."/>
        </authorList>
    </citation>
    <scope>NUCLEOTIDE SEQUENCE</scope>
    <source>
        <strain evidence="1">RS0144</strain>
    </source>
</reference>
<comment type="caution">
    <text evidence="1">The sequence shown here is derived from an EMBL/GenBank/DDBJ whole genome shotgun (WGS) entry which is preliminary data.</text>
</comment>
<evidence type="ECO:0000313" key="2">
    <source>
        <dbReference type="Proteomes" id="UP001432027"/>
    </source>
</evidence>
<keyword evidence="2" id="KW-1185">Reference proteome</keyword>